<dbReference type="Gene3D" id="6.10.340.10">
    <property type="match status" value="1"/>
</dbReference>
<dbReference type="Pfam" id="PF00512">
    <property type="entry name" value="HisKA"/>
    <property type="match status" value="1"/>
</dbReference>
<dbReference type="SMART" id="SM00388">
    <property type="entry name" value="HisKA"/>
    <property type="match status" value="1"/>
</dbReference>
<evidence type="ECO:0000259" key="16">
    <source>
        <dbReference type="PROSITE" id="PS50885"/>
    </source>
</evidence>
<comment type="caution">
    <text evidence="17">The sequence shown here is derived from an EMBL/GenBank/DDBJ whole genome shotgun (WGS) entry which is preliminary data.</text>
</comment>
<evidence type="ECO:0000256" key="2">
    <source>
        <dbReference type="ARBA" id="ARBA00004651"/>
    </source>
</evidence>
<dbReference type="GO" id="GO:0016301">
    <property type="term" value="F:kinase activity"/>
    <property type="evidence" value="ECO:0007669"/>
    <property type="project" value="UniProtKB-KW"/>
</dbReference>
<dbReference type="Proteomes" id="UP001596528">
    <property type="component" value="Unassembled WGS sequence"/>
</dbReference>
<proteinExistence type="predicted"/>
<dbReference type="InterPro" id="IPR036097">
    <property type="entry name" value="HisK_dim/P_sf"/>
</dbReference>
<keyword evidence="9 17" id="KW-0418">Kinase</keyword>
<protein>
    <recommendedName>
        <fullName evidence="3">histidine kinase</fullName>
        <ecNumber evidence="3">2.7.13.3</ecNumber>
    </recommendedName>
</protein>
<evidence type="ECO:0000256" key="12">
    <source>
        <dbReference type="ARBA" id="ARBA00023012"/>
    </source>
</evidence>
<feature type="transmembrane region" description="Helical" evidence="14">
    <location>
        <begin position="165"/>
        <end position="188"/>
    </location>
</feature>
<evidence type="ECO:0000256" key="5">
    <source>
        <dbReference type="ARBA" id="ARBA00022553"/>
    </source>
</evidence>
<keyword evidence="4" id="KW-1003">Cell membrane</keyword>
<reference evidence="18" key="1">
    <citation type="journal article" date="2019" name="Int. J. Syst. Evol. Microbiol.">
        <title>The Global Catalogue of Microorganisms (GCM) 10K type strain sequencing project: providing services to taxonomists for standard genome sequencing and annotation.</title>
        <authorList>
            <consortium name="The Broad Institute Genomics Platform"/>
            <consortium name="The Broad Institute Genome Sequencing Center for Infectious Disease"/>
            <person name="Wu L."/>
            <person name="Ma J."/>
        </authorList>
    </citation>
    <scope>NUCLEOTIDE SEQUENCE [LARGE SCALE GENOMIC DNA]</scope>
    <source>
        <strain evidence="18">JCM 18657</strain>
    </source>
</reference>
<comment type="subcellular location">
    <subcellularLocation>
        <location evidence="2">Cell membrane</location>
        <topology evidence="2">Multi-pass membrane protein</topology>
    </subcellularLocation>
</comment>
<dbReference type="InterPro" id="IPR005467">
    <property type="entry name" value="His_kinase_dom"/>
</dbReference>
<dbReference type="SMART" id="SM00304">
    <property type="entry name" value="HAMP"/>
    <property type="match status" value="1"/>
</dbReference>
<dbReference type="PANTHER" id="PTHR45436:SF5">
    <property type="entry name" value="SENSOR HISTIDINE KINASE TRCS"/>
    <property type="match status" value="1"/>
</dbReference>
<dbReference type="SUPFAM" id="SSF158472">
    <property type="entry name" value="HAMP domain-like"/>
    <property type="match status" value="1"/>
</dbReference>
<keyword evidence="8" id="KW-0547">Nucleotide-binding</keyword>
<evidence type="ECO:0000256" key="7">
    <source>
        <dbReference type="ARBA" id="ARBA00022692"/>
    </source>
</evidence>
<feature type="domain" description="Histidine kinase" evidence="15">
    <location>
        <begin position="258"/>
        <end position="494"/>
    </location>
</feature>
<feature type="domain" description="HAMP" evidence="16">
    <location>
        <begin position="189"/>
        <end position="243"/>
    </location>
</feature>
<evidence type="ECO:0000313" key="17">
    <source>
        <dbReference type="EMBL" id="MFC7749942.1"/>
    </source>
</evidence>
<accession>A0ABW2V5T3</accession>
<dbReference type="SUPFAM" id="SSF47384">
    <property type="entry name" value="Homodimeric domain of signal transducing histidine kinase"/>
    <property type="match status" value="1"/>
</dbReference>
<dbReference type="CDD" id="cd06225">
    <property type="entry name" value="HAMP"/>
    <property type="match status" value="1"/>
</dbReference>
<gene>
    <name evidence="17" type="ORF">ACFQWB_08305</name>
</gene>
<dbReference type="CDD" id="cd00082">
    <property type="entry name" value="HisKA"/>
    <property type="match status" value="1"/>
</dbReference>
<sequence length="504" mass="56637">MSIRLRLTIWYTSILAAMLLVFGTGLYWGLDYKLNRDMKRDLERAAMNVIQSIDLRPSFFGRSVSVSLPDVNAFQSSNVFIQIVNTNLHVVARSSNLGNSTIVLPQAHYEKSVNSSGPFYETISLSGNKHDLVTLYVPMRIEGQFFGLLQATSSMESIDRLLDQVLLLLGVGAALTIVLAASFGWFLARKALSPIDSIITAANRIEAGQDLQTRIEYKGPQDEIGRLVLTINGMLERIQHAYTELDEAYRAQRRFVSDASHELRTPLTTIRGNVDLLEKMWKKTRENMQLLTESGEGDPDDKRAQVEMSLEAMRDIAAESERMSRLVNDMLSLARADVGIRLEKEPVELKPMVEEVVRRAAMLPRKAEWIPGDLSPLEGLRVIGSRDHLQQLLFIFIENAFKYTPSGWVRLDVQREGNQIGFRIEDTGIGMDKDEVPHIFERFYRADPSRGKTSGTGLGLSIAKWIIDEHGGSVEVFTRLDEGTAFVIWLPLAEERPSASDPPL</sequence>
<dbReference type="PRINTS" id="PR00344">
    <property type="entry name" value="BCTRLSENSOR"/>
</dbReference>
<keyword evidence="10" id="KW-0067">ATP-binding</keyword>
<dbReference type="Gene3D" id="3.30.565.10">
    <property type="entry name" value="Histidine kinase-like ATPase, C-terminal domain"/>
    <property type="match status" value="1"/>
</dbReference>
<keyword evidence="6" id="KW-0808">Transferase</keyword>
<dbReference type="Pfam" id="PF00672">
    <property type="entry name" value="HAMP"/>
    <property type="match status" value="1"/>
</dbReference>
<evidence type="ECO:0000256" key="8">
    <source>
        <dbReference type="ARBA" id="ARBA00022741"/>
    </source>
</evidence>
<comment type="catalytic activity">
    <reaction evidence="1">
        <text>ATP + protein L-histidine = ADP + protein N-phospho-L-histidine.</text>
        <dbReference type="EC" id="2.7.13.3"/>
    </reaction>
</comment>
<dbReference type="InterPro" id="IPR003594">
    <property type="entry name" value="HATPase_dom"/>
</dbReference>
<evidence type="ECO:0000256" key="13">
    <source>
        <dbReference type="ARBA" id="ARBA00023136"/>
    </source>
</evidence>
<dbReference type="RefSeq" id="WP_138788230.1">
    <property type="nucleotide sequence ID" value="NZ_JBHTGQ010000018.1"/>
</dbReference>
<evidence type="ECO:0000256" key="4">
    <source>
        <dbReference type="ARBA" id="ARBA00022475"/>
    </source>
</evidence>
<dbReference type="PROSITE" id="PS50885">
    <property type="entry name" value="HAMP"/>
    <property type="match status" value="1"/>
</dbReference>
<evidence type="ECO:0000256" key="9">
    <source>
        <dbReference type="ARBA" id="ARBA00022777"/>
    </source>
</evidence>
<evidence type="ECO:0000256" key="1">
    <source>
        <dbReference type="ARBA" id="ARBA00000085"/>
    </source>
</evidence>
<evidence type="ECO:0000256" key="11">
    <source>
        <dbReference type="ARBA" id="ARBA00022989"/>
    </source>
</evidence>
<evidence type="ECO:0000256" key="10">
    <source>
        <dbReference type="ARBA" id="ARBA00022840"/>
    </source>
</evidence>
<dbReference type="InterPro" id="IPR004358">
    <property type="entry name" value="Sig_transdc_His_kin-like_C"/>
</dbReference>
<dbReference type="PROSITE" id="PS50109">
    <property type="entry name" value="HIS_KIN"/>
    <property type="match status" value="1"/>
</dbReference>
<dbReference type="InterPro" id="IPR003661">
    <property type="entry name" value="HisK_dim/P_dom"/>
</dbReference>
<keyword evidence="11 14" id="KW-1133">Transmembrane helix</keyword>
<evidence type="ECO:0000256" key="6">
    <source>
        <dbReference type="ARBA" id="ARBA00022679"/>
    </source>
</evidence>
<keyword evidence="7 14" id="KW-0812">Transmembrane</keyword>
<evidence type="ECO:0000313" key="18">
    <source>
        <dbReference type="Proteomes" id="UP001596528"/>
    </source>
</evidence>
<keyword evidence="18" id="KW-1185">Reference proteome</keyword>
<keyword evidence="5" id="KW-0597">Phosphoprotein</keyword>
<dbReference type="PANTHER" id="PTHR45436">
    <property type="entry name" value="SENSOR HISTIDINE KINASE YKOH"/>
    <property type="match status" value="1"/>
</dbReference>
<name>A0ABW2V5T3_9BACL</name>
<organism evidence="17 18">
    <name type="scientific">Paenibacillus thermoaerophilus</name>
    <dbReference type="NCBI Taxonomy" id="1215385"/>
    <lineage>
        <taxon>Bacteria</taxon>
        <taxon>Bacillati</taxon>
        <taxon>Bacillota</taxon>
        <taxon>Bacilli</taxon>
        <taxon>Bacillales</taxon>
        <taxon>Paenibacillaceae</taxon>
        <taxon>Paenibacillus</taxon>
    </lineage>
</organism>
<feature type="transmembrane region" description="Helical" evidence="14">
    <location>
        <begin position="12"/>
        <end position="30"/>
    </location>
</feature>
<evidence type="ECO:0000256" key="14">
    <source>
        <dbReference type="SAM" id="Phobius"/>
    </source>
</evidence>
<evidence type="ECO:0000256" key="3">
    <source>
        <dbReference type="ARBA" id="ARBA00012438"/>
    </source>
</evidence>
<dbReference type="SUPFAM" id="SSF55874">
    <property type="entry name" value="ATPase domain of HSP90 chaperone/DNA topoisomerase II/histidine kinase"/>
    <property type="match status" value="1"/>
</dbReference>
<dbReference type="EC" id="2.7.13.3" evidence="3"/>
<dbReference type="InterPro" id="IPR003660">
    <property type="entry name" value="HAMP_dom"/>
</dbReference>
<dbReference type="CDD" id="cd00075">
    <property type="entry name" value="HATPase"/>
    <property type="match status" value="1"/>
</dbReference>
<keyword evidence="12" id="KW-0902">Two-component regulatory system</keyword>
<dbReference type="EMBL" id="JBHTGQ010000018">
    <property type="protein sequence ID" value="MFC7749942.1"/>
    <property type="molecule type" value="Genomic_DNA"/>
</dbReference>
<dbReference type="SMART" id="SM00387">
    <property type="entry name" value="HATPase_c"/>
    <property type="match status" value="1"/>
</dbReference>
<keyword evidence="13 14" id="KW-0472">Membrane</keyword>
<dbReference type="Pfam" id="PF02518">
    <property type="entry name" value="HATPase_c"/>
    <property type="match status" value="1"/>
</dbReference>
<dbReference type="InterPro" id="IPR036890">
    <property type="entry name" value="HATPase_C_sf"/>
</dbReference>
<evidence type="ECO:0000259" key="15">
    <source>
        <dbReference type="PROSITE" id="PS50109"/>
    </source>
</evidence>
<dbReference type="InterPro" id="IPR050428">
    <property type="entry name" value="TCS_sensor_his_kinase"/>
</dbReference>
<dbReference type="Gene3D" id="1.10.287.130">
    <property type="match status" value="1"/>
</dbReference>